<protein>
    <submittedName>
        <fullName evidence="2">Uncharacterized protein</fullName>
    </submittedName>
</protein>
<accession>A0A0D2AZT6</accession>
<dbReference type="VEuPathDB" id="FungiDB:PV06_03739"/>
<name>A0A0D2AZT6_9EURO</name>
<organism evidence="2 3">
    <name type="scientific">Exophiala oligosperma</name>
    <dbReference type="NCBI Taxonomy" id="215243"/>
    <lineage>
        <taxon>Eukaryota</taxon>
        <taxon>Fungi</taxon>
        <taxon>Dikarya</taxon>
        <taxon>Ascomycota</taxon>
        <taxon>Pezizomycotina</taxon>
        <taxon>Eurotiomycetes</taxon>
        <taxon>Chaetothyriomycetidae</taxon>
        <taxon>Chaetothyriales</taxon>
        <taxon>Herpotrichiellaceae</taxon>
        <taxon>Exophiala</taxon>
    </lineage>
</organism>
<sequence length="204" mass="24460">METHLFAISTAACRFIQLLSHWNKIFYRHQQISYFKRYILKEEQQDPKRRSRSSCGHSRTSTPCKSSSCWSSRMRRRSKLIMYTMRFWIAVQIYFSPYSSFRQLERYETIELRFHSCRRVPYCSRPHRGHTMSRELKDERFKAFNHPKRQGGAFHALNGVGSILKIHSPCIKCRLMYRSGYIGQKPKNGPDTMALWQLRRRPMP</sequence>
<gene>
    <name evidence="2" type="ORF">PV06_03739</name>
</gene>
<keyword evidence="3" id="KW-1185">Reference proteome</keyword>
<evidence type="ECO:0000313" key="2">
    <source>
        <dbReference type="EMBL" id="KIW45341.1"/>
    </source>
</evidence>
<dbReference type="AlphaFoldDB" id="A0A0D2AZT6"/>
<evidence type="ECO:0000313" key="3">
    <source>
        <dbReference type="Proteomes" id="UP000053342"/>
    </source>
</evidence>
<dbReference type="RefSeq" id="XP_016265557.1">
    <property type="nucleotide sequence ID" value="XM_016404552.1"/>
</dbReference>
<evidence type="ECO:0000256" key="1">
    <source>
        <dbReference type="SAM" id="MobiDB-lite"/>
    </source>
</evidence>
<dbReference type="Proteomes" id="UP000053342">
    <property type="component" value="Unassembled WGS sequence"/>
</dbReference>
<feature type="region of interest" description="Disordered" evidence="1">
    <location>
        <begin position="49"/>
        <end position="69"/>
    </location>
</feature>
<dbReference type="HOGENOM" id="CLU_1343251_0_0_1"/>
<reference evidence="2 3" key="1">
    <citation type="submission" date="2015-01" db="EMBL/GenBank/DDBJ databases">
        <title>The Genome Sequence of Exophiala oligosperma CBS72588.</title>
        <authorList>
            <consortium name="The Broad Institute Genomics Platform"/>
            <person name="Cuomo C."/>
            <person name="de Hoog S."/>
            <person name="Gorbushina A."/>
            <person name="Stielow B."/>
            <person name="Teixiera M."/>
            <person name="Abouelleil A."/>
            <person name="Chapman S.B."/>
            <person name="Priest M."/>
            <person name="Young S.K."/>
            <person name="Wortman J."/>
            <person name="Nusbaum C."/>
            <person name="Birren B."/>
        </authorList>
    </citation>
    <scope>NUCLEOTIDE SEQUENCE [LARGE SCALE GENOMIC DNA]</scope>
    <source>
        <strain evidence="2 3">CBS 72588</strain>
    </source>
</reference>
<dbReference type="OrthoDB" id="4140430at2759"/>
<proteinExistence type="predicted"/>
<dbReference type="GeneID" id="27355813"/>
<feature type="compositionally biased region" description="Polar residues" evidence="1">
    <location>
        <begin position="53"/>
        <end position="65"/>
    </location>
</feature>
<dbReference type="EMBL" id="KN847334">
    <property type="protein sequence ID" value="KIW45341.1"/>
    <property type="molecule type" value="Genomic_DNA"/>
</dbReference>